<feature type="region of interest" description="Disordered" evidence="1">
    <location>
        <begin position="137"/>
        <end position="188"/>
    </location>
</feature>
<gene>
    <name evidence="3" type="primary">LOC136991048</name>
</gene>
<evidence type="ECO:0000256" key="1">
    <source>
        <dbReference type="SAM" id="MobiDB-lite"/>
    </source>
</evidence>
<evidence type="ECO:0000313" key="2">
    <source>
        <dbReference type="Proteomes" id="UP001652627"/>
    </source>
</evidence>
<organism evidence="2 3">
    <name type="scientific">Apteryx mantelli</name>
    <name type="common">North Island brown kiwi</name>
    <dbReference type="NCBI Taxonomy" id="2696672"/>
    <lineage>
        <taxon>Eukaryota</taxon>
        <taxon>Metazoa</taxon>
        <taxon>Chordata</taxon>
        <taxon>Craniata</taxon>
        <taxon>Vertebrata</taxon>
        <taxon>Euteleostomi</taxon>
        <taxon>Archelosauria</taxon>
        <taxon>Archosauria</taxon>
        <taxon>Dinosauria</taxon>
        <taxon>Saurischia</taxon>
        <taxon>Theropoda</taxon>
        <taxon>Coelurosauria</taxon>
        <taxon>Aves</taxon>
        <taxon>Palaeognathae</taxon>
        <taxon>Apterygiformes</taxon>
        <taxon>Apterygidae</taxon>
        <taxon>Apteryx</taxon>
    </lineage>
</organism>
<feature type="region of interest" description="Disordered" evidence="1">
    <location>
        <begin position="290"/>
        <end position="321"/>
    </location>
</feature>
<protein>
    <submittedName>
        <fullName evidence="3">Uncharacterized protein</fullName>
    </submittedName>
</protein>
<dbReference type="RefSeq" id="XP_067145629.1">
    <property type="nucleotide sequence ID" value="XM_067289528.1"/>
</dbReference>
<dbReference type="GeneID" id="136991048"/>
<feature type="region of interest" description="Disordered" evidence="1">
    <location>
        <begin position="244"/>
        <end position="270"/>
    </location>
</feature>
<dbReference type="Proteomes" id="UP001652627">
    <property type="component" value="Chromosome 1"/>
</dbReference>
<proteinExistence type="predicted"/>
<reference evidence="2" key="1">
    <citation type="submission" date="2025-05" db="UniProtKB">
        <authorList>
            <consortium name="RefSeq"/>
        </authorList>
    </citation>
    <scope>NUCLEOTIDE SEQUENCE [LARGE SCALE GENOMIC DNA]</scope>
</reference>
<sequence length="366" mass="41026">MAQNRTLALQTLFSRGPLLPSKPALRRRRACTCFPPSLGFIGKFPRLTAPSSLQSRQPRAGPQRRYLDDTGTQSKRRYFFNSLPRRAQDSVQLLETGFDAGVRGTRRSLRGAWAGFDGATNIWKVVVAFANRIDPKVTSKRSRSSRCSGGSRPRLQPDRGSERSRRRQRGFFPPDPGHGFLRNRRFPRAGKEETYVTPRLVAAKTPSALVCGGPRPRRQARSCPRLPASWWTSARLKKKKKKTLLIPPKPSPPKDTDGRSDFPAPLHYNRNYNDITTKRAVPDLARSPIKKKSGQIRPRVAHGSPCGRKNPAPRSFGPAAFQRPICRPQPLVLHRRRTPACAASACLRDRSANPTQDRSSLFSQLT</sequence>
<keyword evidence="2" id="KW-1185">Reference proteome</keyword>
<name>A0ABM4DYP8_9AVES</name>
<feature type="compositionally biased region" description="Low complexity" evidence="1">
    <location>
        <begin position="145"/>
        <end position="154"/>
    </location>
</feature>
<reference evidence="3" key="2">
    <citation type="submission" date="2025-08" db="UniProtKB">
        <authorList>
            <consortium name="RefSeq"/>
        </authorList>
    </citation>
    <scope>IDENTIFICATION</scope>
    <source>
        <tissue evidence="3">Blood</tissue>
    </source>
</reference>
<accession>A0ABM4DYP8</accession>
<evidence type="ECO:0000313" key="3">
    <source>
        <dbReference type="RefSeq" id="XP_067145629.1"/>
    </source>
</evidence>